<dbReference type="SMART" id="SM00567">
    <property type="entry name" value="EZ_HEAT"/>
    <property type="match status" value="3"/>
</dbReference>
<dbReference type="InterPro" id="IPR055557">
    <property type="entry name" value="DUF7133"/>
</dbReference>
<evidence type="ECO:0000256" key="5">
    <source>
        <dbReference type="SAM" id="SignalP"/>
    </source>
</evidence>
<dbReference type="InterPro" id="IPR011989">
    <property type="entry name" value="ARM-like"/>
</dbReference>
<dbReference type="AlphaFoldDB" id="A0A517ZVU3"/>
<dbReference type="GO" id="GO:0046872">
    <property type="term" value="F:metal ion binding"/>
    <property type="evidence" value="ECO:0007669"/>
    <property type="project" value="UniProtKB-KW"/>
</dbReference>
<evidence type="ECO:0000256" key="2">
    <source>
        <dbReference type="ARBA" id="ARBA00022723"/>
    </source>
</evidence>
<dbReference type="PANTHER" id="PTHR33546">
    <property type="entry name" value="LARGE, MULTIFUNCTIONAL SECRETED PROTEIN-RELATED"/>
    <property type="match status" value="1"/>
</dbReference>
<dbReference type="SUPFAM" id="SSF48371">
    <property type="entry name" value="ARM repeat"/>
    <property type="match status" value="2"/>
</dbReference>
<dbReference type="InterPro" id="IPR016024">
    <property type="entry name" value="ARM-type_fold"/>
</dbReference>
<evidence type="ECO:0000256" key="3">
    <source>
        <dbReference type="ARBA" id="ARBA00023004"/>
    </source>
</evidence>
<evidence type="ECO:0000256" key="4">
    <source>
        <dbReference type="PROSITE-ProRule" id="PRU00433"/>
    </source>
</evidence>
<dbReference type="SUPFAM" id="SSF50952">
    <property type="entry name" value="Soluble quinoprotein glucose dehydrogenase"/>
    <property type="match status" value="1"/>
</dbReference>
<dbReference type="InterPro" id="IPR009056">
    <property type="entry name" value="Cyt_c-like_dom"/>
</dbReference>
<feature type="domain" description="Cytochrome c" evidence="6">
    <location>
        <begin position="933"/>
        <end position="1071"/>
    </location>
</feature>
<keyword evidence="1 4" id="KW-0349">Heme</keyword>
<keyword evidence="3 4" id="KW-0408">Iron</keyword>
<evidence type="ECO:0000259" key="6">
    <source>
        <dbReference type="PROSITE" id="PS51007"/>
    </source>
</evidence>
<dbReference type="PROSITE" id="PS51007">
    <property type="entry name" value="CYTC"/>
    <property type="match status" value="1"/>
</dbReference>
<dbReference type="NCBIfam" id="TIGR02603">
    <property type="entry name" value="CxxCH_TIGR02603"/>
    <property type="match status" value="1"/>
</dbReference>
<dbReference type="KEGG" id="sdyn:Mal52_50920"/>
<dbReference type="Gene3D" id="1.10.760.10">
    <property type="entry name" value="Cytochrome c-like domain"/>
    <property type="match status" value="1"/>
</dbReference>
<dbReference type="EMBL" id="CP036276">
    <property type="protein sequence ID" value="QDU46571.1"/>
    <property type="molecule type" value="Genomic_DNA"/>
</dbReference>
<proteinExistence type="predicted"/>
<feature type="chain" id="PRO_5021911076" description="Cytochrome c domain-containing protein" evidence="5">
    <location>
        <begin position="26"/>
        <end position="1241"/>
    </location>
</feature>
<dbReference type="InterPro" id="IPR013428">
    <property type="entry name" value="Membrane-bound_put_N"/>
</dbReference>
<organism evidence="7 8">
    <name type="scientific">Symmachiella dynata</name>
    <dbReference type="NCBI Taxonomy" id="2527995"/>
    <lineage>
        <taxon>Bacteria</taxon>
        <taxon>Pseudomonadati</taxon>
        <taxon>Planctomycetota</taxon>
        <taxon>Planctomycetia</taxon>
        <taxon>Planctomycetales</taxon>
        <taxon>Planctomycetaceae</taxon>
        <taxon>Symmachiella</taxon>
    </lineage>
</organism>
<dbReference type="Gene3D" id="2.60.120.260">
    <property type="entry name" value="Galactose-binding domain-like"/>
    <property type="match status" value="1"/>
</dbReference>
<dbReference type="SUPFAM" id="SSF46626">
    <property type="entry name" value="Cytochrome c"/>
    <property type="match status" value="1"/>
</dbReference>
<evidence type="ECO:0000256" key="1">
    <source>
        <dbReference type="ARBA" id="ARBA00022617"/>
    </source>
</evidence>
<dbReference type="InterPro" id="IPR013427">
    <property type="entry name" value="Haem-bd_dom_put"/>
</dbReference>
<name>A0A517ZVU3_9PLAN</name>
<sequence length="1241" mass="137323" precursor="true">MIIRYATCLFFIIATQFLTCIAATAQEPEFDYNNVQAPPKPAPGWVKMIDQGTLNPELAGYHTPAGIKVEIVATEPEIVNPVGMRFGPDGTLYILEWVKGKSAEQTYYDVTLQDGTQLSILRMTKDVPDVLKTLKDTTGDGKYDAAQVVLDDLELSSSVAFHDGWTYLPSVGHVIRRKQSKADGPFDLQEEVLRGFCGFHHHQISGVTFGHDGGMYVTSGDNDNRGEGVDGTRVDVMRCGVVVRSTPDGRQLTEFARGFRNPYRDVVFDENFNMFHVDNDQEDGSKFMGVRIMHVVEGADYGWRLFPEVECCRSDFQRGAVNGELPGKLPSMIKTGRGAPAGLLHYTGTAFPEEFRGVFIYPDVYRKSVRGYFVEPQGATFRITKEFTLMQSDDDYFRPCQAAMGPDGAIYVLDWRTDSGGAGKLWGDGVHGRLYRLSWSGTDEMPAIPLQPADSWAKLATADDAQLVEILKNGDFEQRSRATDELVKRGKKHRATFLKILADEKAPIHAKLHALGGMQRFWNASVQTALVMALQNKDANIRRLAADGLGNHLRYAPEGKTPQFGYLPADTTVSRGLELQFRTETDLAVKRQTALALAKIYGARVAPLIANALYHEDANDVYYRDGLIRALEHTGRAGISKFTSWLQSDDPAARETAVRVFEALRTREAAHELAVAIEHSDKLTSEQRIRLFASYRNYQLNPPITGDAVANWLEQHPAAAVDETLAGLNAVSLVGGVAPERLQAMILKLINSDEADVRLTVMQSIRDLGLIAAIDALAANLKSEQTTLEEKREILKTFGALRANETIGLLVEWTEKEGPLRADALEALTEVDFRRALAVSSETIATTKDVAYQAAAIRVLGSTPERAKFAGTLYADRRLPVSLLPVVSEALRKHADKDPQVAAVLKRVLAGGLALSLDPQEVKRVEEMVATVGRPQNGMGVFLDKNKVSCVGCHTLEGVGGNTGPDLTKIWETHSIPKILESMIDPSKEIKEGYQKFIVETAQGRVHTGLKVLDNDQEVVIRDAQGKETRIAKTDIEFLEPDEKSLMPDNVIALLNYQEFIDLVAFLKDRDAQETLRTRNFHWWVAGLYPGELETAYPPEQNPDPQQPVNDAEGKPLQWKSTLVSASGLLDLGAIFGEQADVSAYALTYVHSPMDQDAVLSIGSNDQCRVWLNGELVHKQTAGRTARPDQDKVSIRLKQGWNPILAKIVNEGGAHQFYMKILGPRDIRFNREPKFPEPAAK</sequence>
<dbReference type="Pfam" id="PF23500">
    <property type="entry name" value="DUF7133"/>
    <property type="match status" value="1"/>
</dbReference>
<gene>
    <name evidence="7" type="ORF">Mal52_50920</name>
</gene>
<dbReference type="GO" id="GO:0009055">
    <property type="term" value="F:electron transfer activity"/>
    <property type="evidence" value="ECO:0007669"/>
    <property type="project" value="InterPro"/>
</dbReference>
<dbReference type="Gene3D" id="1.25.10.10">
    <property type="entry name" value="Leucine-rich Repeat Variant"/>
    <property type="match status" value="1"/>
</dbReference>
<feature type="signal peptide" evidence="5">
    <location>
        <begin position="1"/>
        <end position="25"/>
    </location>
</feature>
<dbReference type="RefSeq" id="WP_145379070.1">
    <property type="nucleotide sequence ID" value="NZ_CP036276.1"/>
</dbReference>
<evidence type="ECO:0000313" key="8">
    <source>
        <dbReference type="Proteomes" id="UP000319383"/>
    </source>
</evidence>
<dbReference type="GO" id="GO:0020037">
    <property type="term" value="F:heme binding"/>
    <property type="evidence" value="ECO:0007669"/>
    <property type="project" value="InterPro"/>
</dbReference>
<dbReference type="Proteomes" id="UP000319383">
    <property type="component" value="Chromosome"/>
</dbReference>
<dbReference type="InterPro" id="IPR011042">
    <property type="entry name" value="6-blade_b-propeller_TolB-like"/>
</dbReference>
<dbReference type="Gene3D" id="2.120.10.30">
    <property type="entry name" value="TolB, C-terminal domain"/>
    <property type="match status" value="1"/>
</dbReference>
<dbReference type="NCBIfam" id="TIGR02604">
    <property type="entry name" value="Piru_Ver_Nterm"/>
    <property type="match status" value="1"/>
</dbReference>
<keyword evidence="5" id="KW-0732">Signal</keyword>
<dbReference type="InterPro" id="IPR036909">
    <property type="entry name" value="Cyt_c-like_dom_sf"/>
</dbReference>
<evidence type="ECO:0000313" key="7">
    <source>
        <dbReference type="EMBL" id="QDU46571.1"/>
    </source>
</evidence>
<keyword evidence="8" id="KW-1185">Reference proteome</keyword>
<accession>A0A517ZVU3</accession>
<dbReference type="InterPro" id="IPR011041">
    <property type="entry name" value="Quinoprot_gluc/sorb_DH_b-prop"/>
</dbReference>
<protein>
    <recommendedName>
        <fullName evidence="6">Cytochrome c domain-containing protein</fullName>
    </recommendedName>
</protein>
<reference evidence="7 8" key="1">
    <citation type="submission" date="2019-02" db="EMBL/GenBank/DDBJ databases">
        <title>Deep-cultivation of Planctomycetes and their phenomic and genomic characterization uncovers novel biology.</title>
        <authorList>
            <person name="Wiegand S."/>
            <person name="Jogler M."/>
            <person name="Boedeker C."/>
            <person name="Pinto D."/>
            <person name="Vollmers J."/>
            <person name="Rivas-Marin E."/>
            <person name="Kohn T."/>
            <person name="Peeters S.H."/>
            <person name="Heuer A."/>
            <person name="Rast P."/>
            <person name="Oberbeckmann S."/>
            <person name="Bunk B."/>
            <person name="Jeske O."/>
            <person name="Meyerdierks A."/>
            <person name="Storesund J.E."/>
            <person name="Kallscheuer N."/>
            <person name="Luecker S."/>
            <person name="Lage O.M."/>
            <person name="Pohl T."/>
            <person name="Merkel B.J."/>
            <person name="Hornburger P."/>
            <person name="Mueller R.-W."/>
            <person name="Bruemmer F."/>
            <person name="Labrenz M."/>
            <person name="Spormann A.M."/>
            <person name="Op den Camp H."/>
            <person name="Overmann J."/>
            <person name="Amann R."/>
            <person name="Jetten M.S.M."/>
            <person name="Mascher T."/>
            <person name="Medema M.H."/>
            <person name="Devos D.P."/>
            <person name="Kaster A.-K."/>
            <person name="Ovreas L."/>
            <person name="Rohde M."/>
            <person name="Galperin M.Y."/>
            <person name="Jogler C."/>
        </authorList>
    </citation>
    <scope>NUCLEOTIDE SEQUENCE [LARGE SCALE GENOMIC DNA]</scope>
    <source>
        <strain evidence="7 8">Mal52</strain>
    </source>
</reference>
<keyword evidence="2 4" id="KW-0479">Metal-binding</keyword>
<dbReference type="PANTHER" id="PTHR33546:SF1">
    <property type="entry name" value="LARGE, MULTIFUNCTIONAL SECRETED PROTEIN"/>
    <property type="match status" value="1"/>
</dbReference>
<dbReference type="InterPro" id="IPR004155">
    <property type="entry name" value="PBS_lyase_HEAT"/>
</dbReference>